<feature type="chain" id="PRO_5026878532" evidence="5">
    <location>
        <begin position="19"/>
        <end position="757"/>
    </location>
</feature>
<dbReference type="Pfam" id="PF07732">
    <property type="entry name" value="Cu-oxidase_3"/>
    <property type="match status" value="1"/>
</dbReference>
<reference evidence="10" key="1">
    <citation type="submission" date="2025-08" db="UniProtKB">
        <authorList>
            <consortium name="RefSeq"/>
        </authorList>
    </citation>
    <scope>IDENTIFICATION</scope>
    <source>
        <tissue evidence="10">Whole organism</tissue>
    </source>
</reference>
<dbReference type="FunFam" id="2.60.40.420:FF:000073">
    <property type="entry name" value="Laccase 2, isoform E"/>
    <property type="match status" value="1"/>
</dbReference>
<sequence>MRVVALALLCVVVAAAAAERASSTASSTGTKSPTKIKKRKDSSDQSTQAASWWQSPADLGADNPNVFSSTHGLVQTHPLLGSGPALGPGPSPSPLPGLDPLASLNVVRKAGPQPALPGAPPAPPQPPRKIDAPKKGLIELERNPSLSSPEECARACREGEPPRTCYYHFTVELYTVLGAACQVCVPNATNTVWSHCQCVLADGVERGILSVNRMLPGPSIQVCQGDKIVVDVENHMEGMELTIHWHGIWQRGTQYSDGVPFVTQCPIQQGNTFRYQMEAGNEGTHFWHAHSGLQKMDGIYGSIVVRQPPSQDPNSHLYDFDLTTHVILLSDWMHEDALERFPGRLAANTGQTPDTLLINGKGQFQDAKTGFRTNTPLEIFTMTPGRRYRFRMINSLASVCPVQLTVQGHALTVIATDGEPVHPMPVDTVISFSGERYDFVITADQPVGAYWMQVRGLGECGEARAQQLAIVRYARGPYQPRTTAPTYDVGLPQGIVLNPLDAICNSDRTDAVCVNQLKNAKTVDEGILQERPDVKIFLPFRFLFYTPEEVFEPHTYNRFLVAPSGDHVISLVDEISYQSPPAPPLSQIEDISPDQFCNGDNKPADCGTNCMCTHKVDIPLNAVVEVVLVDEVQQPNLSHPFHLHGYAFNVIGMGRSPDKNVKKINLKHALDLDRRGLLHRQFNLPPSKDTIAVPNNGYVVFRFRADNPGYWLFHCHFLFHIVIGMNLVVHVGTHADLPPVPPNFPRCGNFLPPIEYN</sequence>
<dbReference type="CDD" id="cd13905">
    <property type="entry name" value="CuRO_3_tcLLC2_insect_like"/>
    <property type="match status" value="1"/>
</dbReference>
<evidence type="ECO:0000256" key="1">
    <source>
        <dbReference type="ARBA" id="ARBA00010609"/>
    </source>
</evidence>
<organism evidence="9 10">
    <name type="scientific">Frankliniella occidentalis</name>
    <name type="common">Western flower thrips</name>
    <name type="synonym">Euthrips occidentalis</name>
    <dbReference type="NCBI Taxonomy" id="133901"/>
    <lineage>
        <taxon>Eukaryota</taxon>
        <taxon>Metazoa</taxon>
        <taxon>Ecdysozoa</taxon>
        <taxon>Arthropoda</taxon>
        <taxon>Hexapoda</taxon>
        <taxon>Insecta</taxon>
        <taxon>Pterygota</taxon>
        <taxon>Neoptera</taxon>
        <taxon>Paraneoptera</taxon>
        <taxon>Thysanoptera</taxon>
        <taxon>Terebrantia</taxon>
        <taxon>Thripoidea</taxon>
        <taxon>Thripidae</taxon>
        <taxon>Frankliniella</taxon>
    </lineage>
</organism>
<dbReference type="PANTHER" id="PTHR11709">
    <property type="entry name" value="MULTI-COPPER OXIDASE"/>
    <property type="match status" value="1"/>
</dbReference>
<dbReference type="InterPro" id="IPR011706">
    <property type="entry name" value="Cu-oxidase_C"/>
</dbReference>
<dbReference type="KEGG" id="foc:113207050"/>
<dbReference type="InterPro" id="IPR045087">
    <property type="entry name" value="Cu-oxidase_fam"/>
</dbReference>
<dbReference type="CDD" id="cd13884">
    <property type="entry name" value="CuRO_2_tcLCC_insect_like"/>
    <property type="match status" value="1"/>
</dbReference>
<dbReference type="PROSITE" id="PS00080">
    <property type="entry name" value="MULTICOPPER_OXIDASE2"/>
    <property type="match status" value="1"/>
</dbReference>
<evidence type="ECO:0000256" key="2">
    <source>
        <dbReference type="ARBA" id="ARBA00022723"/>
    </source>
</evidence>
<feature type="compositionally biased region" description="Pro residues" evidence="4">
    <location>
        <begin position="114"/>
        <end position="127"/>
    </location>
</feature>
<evidence type="ECO:0000259" key="7">
    <source>
        <dbReference type="Pfam" id="PF07731"/>
    </source>
</evidence>
<dbReference type="SUPFAM" id="SSF49503">
    <property type="entry name" value="Cupredoxins"/>
    <property type="match status" value="3"/>
</dbReference>
<keyword evidence="2" id="KW-0479">Metal-binding</keyword>
<dbReference type="CTD" id="35494"/>
<dbReference type="InterPro" id="IPR011707">
    <property type="entry name" value="Cu-oxidase-like_N"/>
</dbReference>
<dbReference type="Pfam" id="PF07731">
    <property type="entry name" value="Cu-oxidase_2"/>
    <property type="match status" value="1"/>
</dbReference>
<feature type="compositionally biased region" description="Polar residues" evidence="4">
    <location>
        <begin position="44"/>
        <end position="54"/>
    </location>
</feature>
<feature type="domain" description="Plastocyanin-like" evidence="7">
    <location>
        <begin position="583"/>
        <end position="732"/>
    </location>
</feature>
<proteinExistence type="inferred from homology"/>
<feature type="domain" description="Plastocyanin-like" evidence="8">
    <location>
        <begin position="198"/>
        <end position="309"/>
    </location>
</feature>
<accession>A0A6J1SIP0</accession>
<dbReference type="OrthoDB" id="2121828at2759"/>
<feature type="domain" description="Plastocyanin-like" evidence="6">
    <location>
        <begin position="325"/>
        <end position="474"/>
    </location>
</feature>
<dbReference type="PANTHER" id="PTHR11709:SF232">
    <property type="entry name" value="STRAW, ISOFORM G"/>
    <property type="match status" value="1"/>
</dbReference>
<dbReference type="GO" id="GO:0005507">
    <property type="term" value="F:copper ion binding"/>
    <property type="evidence" value="ECO:0007669"/>
    <property type="project" value="InterPro"/>
</dbReference>
<evidence type="ECO:0000256" key="3">
    <source>
        <dbReference type="ARBA" id="ARBA00023002"/>
    </source>
</evidence>
<keyword evidence="9" id="KW-1185">Reference proteome</keyword>
<evidence type="ECO:0000256" key="4">
    <source>
        <dbReference type="SAM" id="MobiDB-lite"/>
    </source>
</evidence>
<evidence type="ECO:0000259" key="6">
    <source>
        <dbReference type="Pfam" id="PF00394"/>
    </source>
</evidence>
<dbReference type="Gene3D" id="2.60.40.420">
    <property type="entry name" value="Cupredoxins - blue copper proteins"/>
    <property type="match status" value="3"/>
</dbReference>
<evidence type="ECO:0000313" key="10">
    <source>
        <dbReference type="RefSeq" id="XP_026279195.1"/>
    </source>
</evidence>
<dbReference type="Pfam" id="PF00394">
    <property type="entry name" value="Cu-oxidase"/>
    <property type="match status" value="1"/>
</dbReference>
<dbReference type="FunFam" id="2.60.40.420:FF:000031">
    <property type="entry name" value="Laccase-2 isoform A"/>
    <property type="match status" value="1"/>
</dbReference>
<dbReference type="InterPro" id="IPR008972">
    <property type="entry name" value="Cupredoxin"/>
</dbReference>
<dbReference type="FunFam" id="2.60.40.420:FF:000045">
    <property type="entry name" value="Laccase 2"/>
    <property type="match status" value="1"/>
</dbReference>
<dbReference type="CDD" id="cd13858">
    <property type="entry name" value="CuRO_1_tcLCC2_insect_like"/>
    <property type="match status" value="1"/>
</dbReference>
<name>A0A6J1SIP0_FRAOC</name>
<dbReference type="GO" id="GO:0005886">
    <property type="term" value="C:plasma membrane"/>
    <property type="evidence" value="ECO:0007669"/>
    <property type="project" value="TreeGrafter"/>
</dbReference>
<protein>
    <submittedName>
        <fullName evidence="10">Uncharacterized protein LOC113207050</fullName>
    </submittedName>
</protein>
<gene>
    <name evidence="10" type="primary">LOC113207050</name>
</gene>
<dbReference type="RefSeq" id="XP_026279195.1">
    <property type="nucleotide sequence ID" value="XM_026423410.2"/>
</dbReference>
<evidence type="ECO:0000313" key="9">
    <source>
        <dbReference type="Proteomes" id="UP000504606"/>
    </source>
</evidence>
<dbReference type="PROSITE" id="PS00079">
    <property type="entry name" value="MULTICOPPER_OXIDASE1"/>
    <property type="match status" value="1"/>
</dbReference>
<dbReference type="GeneID" id="113207050"/>
<feature type="region of interest" description="Disordered" evidence="4">
    <location>
        <begin position="21"/>
        <end position="132"/>
    </location>
</feature>
<dbReference type="AlphaFoldDB" id="A0A6J1SIP0"/>
<dbReference type="Proteomes" id="UP000504606">
    <property type="component" value="Unplaced"/>
</dbReference>
<feature type="compositionally biased region" description="Pro residues" evidence="4">
    <location>
        <begin position="87"/>
        <end position="97"/>
    </location>
</feature>
<dbReference type="InterPro" id="IPR002355">
    <property type="entry name" value="Cu_oxidase_Cu_BS"/>
</dbReference>
<keyword evidence="5" id="KW-0732">Signal</keyword>
<evidence type="ECO:0000259" key="8">
    <source>
        <dbReference type="Pfam" id="PF07732"/>
    </source>
</evidence>
<comment type="similarity">
    <text evidence="1">Belongs to the multicopper oxidase family.</text>
</comment>
<evidence type="ECO:0000256" key="5">
    <source>
        <dbReference type="SAM" id="SignalP"/>
    </source>
</evidence>
<dbReference type="GO" id="GO:0006826">
    <property type="term" value="P:iron ion transport"/>
    <property type="evidence" value="ECO:0007669"/>
    <property type="project" value="TreeGrafter"/>
</dbReference>
<feature type="signal peptide" evidence="5">
    <location>
        <begin position="1"/>
        <end position="18"/>
    </location>
</feature>
<keyword evidence="3" id="KW-0560">Oxidoreductase</keyword>
<dbReference type="GO" id="GO:0016491">
    <property type="term" value="F:oxidoreductase activity"/>
    <property type="evidence" value="ECO:0007669"/>
    <property type="project" value="UniProtKB-KW"/>
</dbReference>
<feature type="compositionally biased region" description="Low complexity" evidence="4">
    <location>
        <begin position="21"/>
        <end position="33"/>
    </location>
</feature>
<dbReference type="InterPro" id="IPR033138">
    <property type="entry name" value="Cu_oxidase_CS"/>
</dbReference>
<dbReference type="InterPro" id="IPR001117">
    <property type="entry name" value="Cu-oxidase_2nd"/>
</dbReference>